<name>A0A178Z2C1_9EURO</name>
<keyword evidence="1" id="KW-0732">Signal</keyword>
<feature type="signal peptide" evidence="1">
    <location>
        <begin position="1"/>
        <end position="24"/>
    </location>
</feature>
<organism evidence="2 3">
    <name type="scientific">Fonsecaea erecta</name>
    <dbReference type="NCBI Taxonomy" id="1367422"/>
    <lineage>
        <taxon>Eukaryota</taxon>
        <taxon>Fungi</taxon>
        <taxon>Dikarya</taxon>
        <taxon>Ascomycota</taxon>
        <taxon>Pezizomycotina</taxon>
        <taxon>Eurotiomycetes</taxon>
        <taxon>Chaetothyriomycetidae</taxon>
        <taxon>Chaetothyriales</taxon>
        <taxon>Herpotrichiellaceae</taxon>
        <taxon>Fonsecaea</taxon>
    </lineage>
</organism>
<comment type="caution">
    <text evidence="2">The sequence shown here is derived from an EMBL/GenBank/DDBJ whole genome shotgun (WGS) entry which is preliminary data.</text>
</comment>
<evidence type="ECO:0000313" key="3">
    <source>
        <dbReference type="Proteomes" id="UP000078343"/>
    </source>
</evidence>
<keyword evidence="3" id="KW-1185">Reference proteome</keyword>
<gene>
    <name evidence="2" type="ORF">AYL99_11879</name>
</gene>
<dbReference type="GeneID" id="30016046"/>
<dbReference type="EMBL" id="LVYI01000018">
    <property type="protein sequence ID" value="OAP53857.1"/>
    <property type="molecule type" value="Genomic_DNA"/>
</dbReference>
<accession>A0A178Z2C1</accession>
<reference evidence="2 3" key="1">
    <citation type="submission" date="2016-04" db="EMBL/GenBank/DDBJ databases">
        <title>Draft genome of Fonsecaea erecta CBS 125763.</title>
        <authorList>
            <person name="Weiss V.A."/>
            <person name="Vicente V.A."/>
            <person name="Raittz R.T."/>
            <person name="Moreno L.F."/>
            <person name="De Souza E.M."/>
            <person name="Pedrosa F.O."/>
            <person name="Steffens M.B."/>
            <person name="Faoro H."/>
            <person name="Tadra-Sfeir M.Z."/>
            <person name="Najafzadeh M.J."/>
            <person name="Felipe M.S."/>
            <person name="Teixeira M."/>
            <person name="Sun J."/>
            <person name="Xi L."/>
            <person name="Gomes R."/>
            <person name="De Azevedo C.M."/>
            <person name="Salgado C.G."/>
            <person name="Da Silva M.B."/>
            <person name="Nascimento M.F."/>
            <person name="Queiroz-Telles F."/>
            <person name="Attili D.S."/>
            <person name="Gorbushina A."/>
        </authorList>
    </citation>
    <scope>NUCLEOTIDE SEQUENCE [LARGE SCALE GENOMIC DNA]</scope>
    <source>
        <strain evidence="2 3">CBS 125763</strain>
    </source>
</reference>
<dbReference type="OrthoDB" id="5430122at2759"/>
<evidence type="ECO:0000313" key="2">
    <source>
        <dbReference type="EMBL" id="OAP53857.1"/>
    </source>
</evidence>
<dbReference type="Proteomes" id="UP000078343">
    <property type="component" value="Unassembled WGS sequence"/>
</dbReference>
<protein>
    <submittedName>
        <fullName evidence="2">Uncharacterized protein</fullName>
    </submittedName>
</protein>
<sequence length="335" mass="37479">MAEPITFVITFVDILMVVFTSASATGPWRTHDPAHGHGSSIFRMYSTWSFDNSRISSTKPKTSTGHAQQERDMRTNAIELILSVMFSQRGVPLLDSFTVTRVGAFRRVMDFNPVVEGHERKFMSLVRWGCPDIVATLWTIEPVVSSTIIRGNSIDVSFAHDTYSAELECIEPMSMTTHTTSVKPGNEIWGRWAGWLVWRASRDQGWLDAVCSSCNASSSLFAVSLHRPNANVIHLVMDPETINILAIHPWNMATSMNVTATMSAGFSTRMIIQPAMRIGRNTSLRLFGNGSMHFCSSPNDIELLYSAAYRIVKRVLETDTRSFLSSMRIIRSSMV</sequence>
<feature type="chain" id="PRO_5008098211" evidence="1">
    <location>
        <begin position="25"/>
        <end position="335"/>
    </location>
</feature>
<dbReference type="AlphaFoldDB" id="A0A178Z2C1"/>
<proteinExistence type="predicted"/>
<evidence type="ECO:0000256" key="1">
    <source>
        <dbReference type="SAM" id="SignalP"/>
    </source>
</evidence>
<dbReference type="RefSeq" id="XP_018687224.1">
    <property type="nucleotide sequence ID" value="XM_018843383.1"/>
</dbReference>